<feature type="signal peptide" evidence="1">
    <location>
        <begin position="1"/>
        <end position="24"/>
    </location>
</feature>
<evidence type="ECO:0000313" key="2">
    <source>
        <dbReference type="EMBL" id="BBI31272.1"/>
    </source>
</evidence>
<dbReference type="PANTHER" id="PTHR43649">
    <property type="entry name" value="ARABINOSE-BINDING PROTEIN-RELATED"/>
    <property type="match status" value="1"/>
</dbReference>
<name>A0A3T1CZJ2_9BACL</name>
<keyword evidence="1" id="KW-0732">Signal</keyword>
<accession>A0A3T1CZJ2</accession>
<evidence type="ECO:0000256" key="1">
    <source>
        <dbReference type="SAM" id="SignalP"/>
    </source>
</evidence>
<dbReference type="Gene3D" id="3.40.190.10">
    <property type="entry name" value="Periplasmic binding protein-like II"/>
    <property type="match status" value="2"/>
</dbReference>
<dbReference type="InterPro" id="IPR050490">
    <property type="entry name" value="Bact_solute-bd_prot1"/>
</dbReference>
<dbReference type="InterPro" id="IPR006059">
    <property type="entry name" value="SBP"/>
</dbReference>
<dbReference type="SUPFAM" id="SSF53850">
    <property type="entry name" value="Periplasmic binding protein-like II"/>
    <property type="match status" value="1"/>
</dbReference>
<evidence type="ECO:0008006" key="4">
    <source>
        <dbReference type="Google" id="ProtNLM"/>
    </source>
</evidence>
<gene>
    <name evidence="2" type="ORF">KCTCHS21_06710</name>
</gene>
<reference evidence="2 3" key="1">
    <citation type="submission" date="2019-01" db="EMBL/GenBank/DDBJ databases">
        <title>Complete genome sequence of Cohnella hallensis HS21 isolated from Korean fir (Abies koreana) rhizospheric soil.</title>
        <authorList>
            <person name="Jiang L."/>
            <person name="Kang S.W."/>
            <person name="Kim S."/>
            <person name="Jung J."/>
            <person name="Kim C.Y."/>
            <person name="Kim D.H."/>
            <person name="Kim S.W."/>
            <person name="Lee J."/>
        </authorList>
    </citation>
    <scope>NUCLEOTIDE SEQUENCE [LARGE SCALE GENOMIC DNA]</scope>
    <source>
        <strain evidence="2 3">HS21</strain>
    </source>
</reference>
<dbReference type="RefSeq" id="WP_130605122.1">
    <property type="nucleotide sequence ID" value="NZ_AP019400.1"/>
</dbReference>
<feature type="chain" id="PRO_5019426181" description="ABC transporter substrate-binding protein" evidence="1">
    <location>
        <begin position="25"/>
        <end position="435"/>
    </location>
</feature>
<protein>
    <recommendedName>
        <fullName evidence="4">ABC transporter substrate-binding protein</fullName>
    </recommendedName>
</protein>
<dbReference type="KEGG" id="cohn:KCTCHS21_06710"/>
<sequence length="435" mass="49219">MRMRKSGVIILLFALILTMLSACGGSKKNEETSSPSKSNEQEGQKKEAIKADFFYDNPAWTDYLKEINPILLKNSNTELKAVPYNEPTSFQTAVRVGFTTDNAADIFKWWNGYQMKDLVDAGHLADMTDEWKAMIADGVDPAMADTLTFDGKIYGIPAGVHYWVMFYNKKVFEKYSLQPPTTWDEFLSINETLKTNGVTPIGTTTIDVWNGFLWFEEFMVRSYPDVYAKLVVGEAKYTDPEVVEAMTTWESFYNKGYFAKPLDFQNEIAPAFAKEQFAMFMMGSWYSDYFKGAGMEPGTDFGSFILPAINPAAGNVVISEVTPFLVSEKSKHKEDAIKAVVALTKKEANEKVLSLYGGVPIRKDIESKDPIINGLVNEITAGQYKTITRFWEATPSELSEYASSEFIRFMHNPDQLNLVLENIQKKADQYWAEHK</sequence>
<dbReference type="OrthoDB" id="9798191at2"/>
<dbReference type="Proteomes" id="UP000289856">
    <property type="component" value="Chromosome"/>
</dbReference>
<keyword evidence="3" id="KW-1185">Reference proteome</keyword>
<dbReference type="Pfam" id="PF01547">
    <property type="entry name" value="SBP_bac_1"/>
    <property type="match status" value="1"/>
</dbReference>
<dbReference type="PROSITE" id="PS51257">
    <property type="entry name" value="PROKAR_LIPOPROTEIN"/>
    <property type="match status" value="1"/>
</dbReference>
<evidence type="ECO:0000313" key="3">
    <source>
        <dbReference type="Proteomes" id="UP000289856"/>
    </source>
</evidence>
<dbReference type="PANTHER" id="PTHR43649:SF14">
    <property type="entry name" value="BLR3389 PROTEIN"/>
    <property type="match status" value="1"/>
</dbReference>
<organism evidence="2 3">
    <name type="scientific">Cohnella abietis</name>
    <dbReference type="NCBI Taxonomy" id="2507935"/>
    <lineage>
        <taxon>Bacteria</taxon>
        <taxon>Bacillati</taxon>
        <taxon>Bacillota</taxon>
        <taxon>Bacilli</taxon>
        <taxon>Bacillales</taxon>
        <taxon>Paenibacillaceae</taxon>
        <taxon>Cohnella</taxon>
    </lineage>
</organism>
<dbReference type="AlphaFoldDB" id="A0A3T1CZJ2"/>
<proteinExistence type="predicted"/>
<dbReference type="EMBL" id="AP019400">
    <property type="protein sequence ID" value="BBI31272.1"/>
    <property type="molecule type" value="Genomic_DNA"/>
</dbReference>